<gene>
    <name evidence="2" type="ORF">GCM10025791_37790</name>
</gene>
<feature type="signal peptide" evidence="1">
    <location>
        <begin position="1"/>
        <end position="18"/>
    </location>
</feature>
<evidence type="ECO:0000313" key="2">
    <source>
        <dbReference type="EMBL" id="GAA4953664.1"/>
    </source>
</evidence>
<organism evidence="2 3">
    <name type="scientific">Halioxenophilus aromaticivorans</name>
    <dbReference type="NCBI Taxonomy" id="1306992"/>
    <lineage>
        <taxon>Bacteria</taxon>
        <taxon>Pseudomonadati</taxon>
        <taxon>Pseudomonadota</taxon>
        <taxon>Gammaproteobacteria</taxon>
        <taxon>Alteromonadales</taxon>
        <taxon>Alteromonadaceae</taxon>
        <taxon>Halioxenophilus</taxon>
    </lineage>
</organism>
<comment type="caution">
    <text evidence="2">The sequence shown here is derived from an EMBL/GenBank/DDBJ whole genome shotgun (WGS) entry which is preliminary data.</text>
</comment>
<protein>
    <recommendedName>
        <fullName evidence="4">DUF2059 domain-containing protein</fullName>
    </recommendedName>
</protein>
<reference evidence="3" key="1">
    <citation type="journal article" date="2019" name="Int. J. Syst. Evol. Microbiol.">
        <title>The Global Catalogue of Microorganisms (GCM) 10K type strain sequencing project: providing services to taxonomists for standard genome sequencing and annotation.</title>
        <authorList>
            <consortium name="The Broad Institute Genomics Platform"/>
            <consortium name="The Broad Institute Genome Sequencing Center for Infectious Disease"/>
            <person name="Wu L."/>
            <person name="Ma J."/>
        </authorList>
    </citation>
    <scope>NUCLEOTIDE SEQUENCE [LARGE SCALE GENOMIC DNA]</scope>
    <source>
        <strain evidence="3">JCM 19134</strain>
    </source>
</reference>
<sequence length="142" mass="16221">MRLYLLLVIFLISPITSADSHTEFAEKIVDFTLKQDYQARVKNIVSSLKRVIPGADIPEKDVLALLEKVYSSPEYKKAKVDAYKEHYTAEELMQIYELLKDPAYQLLLARQQAVMQASNAALTPMLQKEMQAFISSHLNSQK</sequence>
<name>A0AAV3U7H3_9ALTE</name>
<accession>A0AAV3U7H3</accession>
<evidence type="ECO:0000313" key="3">
    <source>
        <dbReference type="Proteomes" id="UP001409585"/>
    </source>
</evidence>
<dbReference type="AlphaFoldDB" id="A0AAV3U7H3"/>
<feature type="chain" id="PRO_5043685640" description="DUF2059 domain-containing protein" evidence="1">
    <location>
        <begin position="19"/>
        <end position="142"/>
    </location>
</feature>
<dbReference type="EMBL" id="BAABLX010000043">
    <property type="protein sequence ID" value="GAA4953664.1"/>
    <property type="molecule type" value="Genomic_DNA"/>
</dbReference>
<evidence type="ECO:0000256" key="1">
    <source>
        <dbReference type="SAM" id="SignalP"/>
    </source>
</evidence>
<keyword evidence="1" id="KW-0732">Signal</keyword>
<keyword evidence="3" id="KW-1185">Reference proteome</keyword>
<proteinExistence type="predicted"/>
<evidence type="ECO:0008006" key="4">
    <source>
        <dbReference type="Google" id="ProtNLM"/>
    </source>
</evidence>
<dbReference type="Proteomes" id="UP001409585">
    <property type="component" value="Unassembled WGS sequence"/>
</dbReference>